<gene>
    <name evidence="4" type="ORF">COX34_00300</name>
</gene>
<keyword evidence="2" id="KW-0808">Transferase</keyword>
<dbReference type="InterPro" id="IPR036926">
    <property type="entry name" value="Thymidate_synth/dCMP_Mease_sf"/>
</dbReference>
<evidence type="ECO:0000256" key="2">
    <source>
        <dbReference type="ARBA" id="ARBA00022679"/>
    </source>
</evidence>
<dbReference type="GO" id="GO:0005829">
    <property type="term" value="C:cytosol"/>
    <property type="evidence" value="ECO:0007669"/>
    <property type="project" value="TreeGrafter"/>
</dbReference>
<dbReference type="PANTHER" id="PTHR11548:SF1">
    <property type="entry name" value="THYMIDYLATE SYNTHASE 1"/>
    <property type="match status" value="1"/>
</dbReference>
<organism evidence="4 5">
    <name type="scientific">Candidatus Nealsonbacteria bacterium CG23_combo_of_CG06-09_8_20_14_all_36_12</name>
    <dbReference type="NCBI Taxonomy" id="1974718"/>
    <lineage>
        <taxon>Bacteria</taxon>
        <taxon>Candidatus Nealsoniibacteriota</taxon>
    </lineage>
</organism>
<dbReference type="AlphaFoldDB" id="A0A2G9Z0X8"/>
<proteinExistence type="predicted"/>
<evidence type="ECO:0000313" key="4">
    <source>
        <dbReference type="EMBL" id="PIP25155.1"/>
    </source>
</evidence>
<feature type="domain" description="Thymidylate synthase/dCMP hydroxymethylase" evidence="3">
    <location>
        <begin position="104"/>
        <end position="213"/>
    </location>
</feature>
<dbReference type="EMBL" id="PCRS01000004">
    <property type="protein sequence ID" value="PIP25155.1"/>
    <property type="molecule type" value="Genomic_DNA"/>
</dbReference>
<dbReference type="GO" id="GO:0032259">
    <property type="term" value="P:methylation"/>
    <property type="evidence" value="ECO:0007669"/>
    <property type="project" value="UniProtKB-KW"/>
</dbReference>
<accession>A0A2G9Z0X8</accession>
<dbReference type="Pfam" id="PF00303">
    <property type="entry name" value="Thymidylat_synt"/>
    <property type="match status" value="1"/>
</dbReference>
<evidence type="ECO:0000256" key="1">
    <source>
        <dbReference type="ARBA" id="ARBA00022603"/>
    </source>
</evidence>
<dbReference type="Gene3D" id="3.30.572.10">
    <property type="entry name" value="Thymidylate synthase/dCMP hydroxymethylase domain"/>
    <property type="match status" value="1"/>
</dbReference>
<dbReference type="GO" id="GO:0006231">
    <property type="term" value="P:dTMP biosynthetic process"/>
    <property type="evidence" value="ECO:0007669"/>
    <property type="project" value="TreeGrafter"/>
</dbReference>
<dbReference type="SUPFAM" id="SSF55831">
    <property type="entry name" value="Thymidylate synthase/dCMP hydroxymethylase"/>
    <property type="match status" value="1"/>
</dbReference>
<evidence type="ECO:0000313" key="5">
    <source>
        <dbReference type="Proteomes" id="UP000228681"/>
    </source>
</evidence>
<keyword evidence="1" id="KW-0489">Methyltransferase</keyword>
<sequence length="215" mass="24781">MKMVNLDCTTLGEAWFRCIRELFESGYRYIISSGSFAGGERIEFDFITIRISKPGIRPLIPDVPHGLPQPTTMQYIEEEYLPYLMADHKEPNEQYTYGMYVGPQIPKVIEKYKKGGFENNQACMTIGDKNSIDLEDPPCLRLIDTRVRYGKLHFVVYFRSWDLWGGFPSNLAAIQLMKEDMAKELDVEDGEMIAVSKGLHLYGHHLELAKMVLRM</sequence>
<dbReference type="PANTHER" id="PTHR11548">
    <property type="entry name" value="THYMIDYLATE SYNTHASE 1"/>
    <property type="match status" value="1"/>
</dbReference>
<dbReference type="Proteomes" id="UP000228681">
    <property type="component" value="Unassembled WGS sequence"/>
</dbReference>
<name>A0A2G9Z0X8_9BACT</name>
<dbReference type="GO" id="GO:0004799">
    <property type="term" value="F:thymidylate synthase activity"/>
    <property type="evidence" value="ECO:0007669"/>
    <property type="project" value="TreeGrafter"/>
</dbReference>
<evidence type="ECO:0000259" key="3">
    <source>
        <dbReference type="Pfam" id="PF00303"/>
    </source>
</evidence>
<protein>
    <submittedName>
        <fullName evidence="4">Thymidylate synthase</fullName>
    </submittedName>
</protein>
<dbReference type="InterPro" id="IPR045097">
    <property type="entry name" value="Thymidate_synth/dCMP_Mease"/>
</dbReference>
<reference evidence="4 5" key="1">
    <citation type="submission" date="2017-09" db="EMBL/GenBank/DDBJ databases">
        <title>Depth-based differentiation of microbial function through sediment-hosted aquifers and enrichment of novel symbionts in the deep terrestrial subsurface.</title>
        <authorList>
            <person name="Probst A.J."/>
            <person name="Ladd B."/>
            <person name="Jarett J.K."/>
            <person name="Geller-Mcgrath D.E."/>
            <person name="Sieber C.M."/>
            <person name="Emerson J.B."/>
            <person name="Anantharaman K."/>
            <person name="Thomas B.C."/>
            <person name="Malmstrom R."/>
            <person name="Stieglmeier M."/>
            <person name="Klingl A."/>
            <person name="Woyke T."/>
            <person name="Ryan C.M."/>
            <person name="Banfield J.F."/>
        </authorList>
    </citation>
    <scope>NUCLEOTIDE SEQUENCE [LARGE SCALE GENOMIC DNA]</scope>
    <source>
        <strain evidence="4">CG23_combo_of_CG06-09_8_20_14_all_36_12</strain>
    </source>
</reference>
<dbReference type="InterPro" id="IPR023451">
    <property type="entry name" value="Thymidate_synth/dCMP_Mease_dom"/>
</dbReference>
<comment type="caution">
    <text evidence="4">The sequence shown here is derived from an EMBL/GenBank/DDBJ whole genome shotgun (WGS) entry which is preliminary data.</text>
</comment>